<comment type="caution">
    <text evidence="2">The sequence shown here is derived from an EMBL/GenBank/DDBJ whole genome shotgun (WGS) entry which is preliminary data.</text>
</comment>
<name>A0A5S4ZQ14_9FIRM</name>
<dbReference type="CDD" id="cd04301">
    <property type="entry name" value="NAT_SF"/>
    <property type="match status" value="1"/>
</dbReference>
<dbReference type="Pfam" id="PF00583">
    <property type="entry name" value="Acetyltransf_1"/>
    <property type="match status" value="1"/>
</dbReference>
<dbReference type="Gene3D" id="3.40.630.30">
    <property type="match status" value="1"/>
</dbReference>
<accession>A0A5S4ZQ14</accession>
<keyword evidence="3" id="KW-1185">Reference proteome</keyword>
<dbReference type="RefSeq" id="WP_166512216.1">
    <property type="nucleotide sequence ID" value="NZ_VNHM01000012.1"/>
</dbReference>
<dbReference type="GO" id="GO:0016747">
    <property type="term" value="F:acyltransferase activity, transferring groups other than amino-acyl groups"/>
    <property type="evidence" value="ECO:0007669"/>
    <property type="project" value="InterPro"/>
</dbReference>
<evidence type="ECO:0000259" key="1">
    <source>
        <dbReference type="Pfam" id="PF00583"/>
    </source>
</evidence>
<feature type="domain" description="N-acetyltransferase" evidence="1">
    <location>
        <begin position="81"/>
        <end position="162"/>
    </location>
</feature>
<dbReference type="SUPFAM" id="SSF55729">
    <property type="entry name" value="Acyl-CoA N-acyltransferases (Nat)"/>
    <property type="match status" value="1"/>
</dbReference>
<evidence type="ECO:0000313" key="3">
    <source>
        <dbReference type="Proteomes" id="UP000323166"/>
    </source>
</evidence>
<dbReference type="InterPro" id="IPR016181">
    <property type="entry name" value="Acyl_CoA_acyltransferase"/>
</dbReference>
<dbReference type="InterPro" id="IPR000182">
    <property type="entry name" value="GNAT_dom"/>
</dbReference>
<evidence type="ECO:0000313" key="2">
    <source>
        <dbReference type="EMBL" id="TYO94763.1"/>
    </source>
</evidence>
<keyword evidence="2" id="KW-0808">Transferase</keyword>
<gene>
    <name evidence="2" type="ORF">LX24_02232</name>
</gene>
<dbReference type="Proteomes" id="UP000323166">
    <property type="component" value="Unassembled WGS sequence"/>
</dbReference>
<reference evidence="2 3" key="1">
    <citation type="submission" date="2019-07" db="EMBL/GenBank/DDBJ databases">
        <title>Genomic Encyclopedia of Type Strains, Phase I: the one thousand microbial genomes (KMG-I) project.</title>
        <authorList>
            <person name="Kyrpides N."/>
        </authorList>
    </citation>
    <scope>NUCLEOTIDE SEQUENCE [LARGE SCALE GENOMIC DNA]</scope>
    <source>
        <strain evidence="2 3">DSM 6562</strain>
    </source>
</reference>
<proteinExistence type="predicted"/>
<dbReference type="AlphaFoldDB" id="A0A5S4ZQ14"/>
<sequence length="198" mass="22631">MQIAIIGFLVDVKLSGGERMDPAAVSLYLYYPETTAQSSSNMAFSFTGLAGRITYWQFIDFFMQFEDMGEINPNYTGLKRLKDNLILLMVENTGMPLAFCVFRVHKADLVEIDIIVVRRDLRRLGLGRMLYSRLEQCFPDDTVFFVENTTFAGSRFLKSCGFYKDVDFIKVLKAANRVVSIEKRDRRQPGGVCKGEKK</sequence>
<organism evidence="2 3">
    <name type="scientific">Desulfallas thermosapovorans DSM 6562</name>
    <dbReference type="NCBI Taxonomy" id="1121431"/>
    <lineage>
        <taxon>Bacteria</taxon>
        <taxon>Bacillati</taxon>
        <taxon>Bacillota</taxon>
        <taxon>Clostridia</taxon>
        <taxon>Eubacteriales</taxon>
        <taxon>Desulfallaceae</taxon>
        <taxon>Desulfallas</taxon>
    </lineage>
</organism>
<protein>
    <submittedName>
        <fullName evidence="2">Acetyltransferase (GNAT) family protein</fullName>
    </submittedName>
</protein>
<dbReference type="EMBL" id="VNHM01000012">
    <property type="protein sequence ID" value="TYO94763.1"/>
    <property type="molecule type" value="Genomic_DNA"/>
</dbReference>